<dbReference type="RefSeq" id="WP_014937561.1">
    <property type="nucleotide sequence ID" value="NC_018609.1"/>
</dbReference>
<evidence type="ECO:0008006" key="3">
    <source>
        <dbReference type="Google" id="ProtNLM"/>
    </source>
</evidence>
<evidence type="ECO:0000313" key="2">
    <source>
        <dbReference type="Proteomes" id="UP000006276"/>
    </source>
</evidence>
<dbReference type="AlphaFoldDB" id="J9R3X8"/>
<dbReference type="EMBL" id="CP003787">
    <property type="protein sequence ID" value="AFR35123.1"/>
    <property type="molecule type" value="Genomic_DNA"/>
</dbReference>
<dbReference type="Proteomes" id="UP000006276">
    <property type="component" value="Chromosome"/>
</dbReference>
<gene>
    <name evidence="1" type="ORF">B739_0519</name>
</gene>
<dbReference type="KEGG" id="rag:B739_0519"/>
<dbReference type="HOGENOM" id="CLU_801428_0_0_10"/>
<organism evidence="1 2">
    <name type="scientific">Riemerella anatipestifer RA-CH-1</name>
    <dbReference type="NCBI Taxonomy" id="1228997"/>
    <lineage>
        <taxon>Bacteria</taxon>
        <taxon>Pseudomonadati</taxon>
        <taxon>Bacteroidota</taxon>
        <taxon>Flavobacteriia</taxon>
        <taxon>Flavobacteriales</taxon>
        <taxon>Weeksellaceae</taxon>
        <taxon>Riemerella</taxon>
    </lineage>
</organism>
<protein>
    <recommendedName>
        <fullName evidence="3">DNA-binding protein</fullName>
    </recommendedName>
</protein>
<accession>J9R3X8</accession>
<name>J9R3X8_RIEAN</name>
<reference evidence="1 2" key="1">
    <citation type="submission" date="2012-09" db="EMBL/GenBank/DDBJ databases">
        <title>Riemerella anatipestifer vaccine strains.</title>
        <authorList>
            <person name="Chun C.A."/>
            <person name="Shu W.M."/>
            <person name="Kang Z.D."/>
            <person name="Jia W.X."/>
        </authorList>
    </citation>
    <scope>NUCLEOTIDE SEQUENCE [LARGE SCALE GENOMIC DNA]</scope>
    <source>
        <strain evidence="1 2">RA-CH-1</strain>
    </source>
</reference>
<evidence type="ECO:0000313" key="1">
    <source>
        <dbReference type="EMBL" id="AFR35123.1"/>
    </source>
</evidence>
<dbReference type="PATRIC" id="fig|1228997.3.peg.515"/>
<sequence length="356" mass="41923">MKDLTNSSIERKNILNNNQAIEEIYKNLGFYGLMFENKYRFTKNQVAKYFDVDIRTIDRILENHKEELNHSGYEVYNGIKLKQFKEHILSFLTKDDGNDIDVVTIKQLYENEIDNLNKTSVLGTFTYKAFLNIGMLLTDSENAQRLRSIILDIVIDFLNKKIGGKTKFINQREEEFIPSAIREYNYRQEFTNGLDECIVSNKFKYAQLTDKIYKSIFKENAKEYKQILNLNAKDSIRSTLYSEVLDLIASYENGFSDYLKKEFNKLNRKLTLSEAHLLFNEYDTLMSSTLLPLKEKARSLMASRDLAFRDALHEKLKEYISEVSSEDFEKFLGENSKSLEERLEENKEVFIRLKDR</sequence>
<keyword evidence="2" id="KW-1185">Reference proteome</keyword>
<proteinExistence type="predicted"/>